<feature type="region of interest" description="Disordered" evidence="1">
    <location>
        <begin position="278"/>
        <end position="320"/>
    </location>
</feature>
<comment type="caution">
    <text evidence="2">The sequence shown here is derived from an EMBL/GenBank/DDBJ whole genome shotgun (WGS) entry which is preliminary data.</text>
</comment>
<dbReference type="EMBL" id="JAQQWI010000024">
    <property type="protein sequence ID" value="KAK7994512.1"/>
    <property type="molecule type" value="Genomic_DNA"/>
</dbReference>
<evidence type="ECO:0000256" key="1">
    <source>
        <dbReference type="SAM" id="MobiDB-lite"/>
    </source>
</evidence>
<sequence>MPKDVATHWSCERNEISRAFAERMLGHKIGHGPSGVDTVRIIFKIAGQKQRFDTSHNVIDEPSFENILFSCCRRPIDASEPSPLELHILNRESLSDGCTCCNGNVCRIADLNCDGRYSWYNATPKDLYPGLSTVEIARDAEPAPVVGLLPTFEKIQIQGKTKSEDIPISSQLQASVTSLALPRDCEPDPSGDGMQRIVIPRSAPKSEPSTIHQLSKDTARMHASSLEGQRGLQNNDCRGKEVADGTERRIQLEAAFERETCSSPVSLMLLKQNAYETSSNVFPNPSHESISDMVEARSTTSGPQPNTNSTPVDLNEGPSKAEKQVARLELGSETTECHEWLMVQEYCPERNEYPQEQHSQHPDSALLPERSSITAEGNNNPVYPRAVPRDDTACGNSPRVDGNADTDFADKEEFPLLPFPDDYWTYDKEADNYYHIGHENNGQQTKVWYPREFLEAHRNDEM</sequence>
<reference evidence="2 3" key="1">
    <citation type="submission" date="2023-01" db="EMBL/GenBank/DDBJ databases">
        <title>Analysis of 21 Apiospora genomes using comparative genomics revels a genus with tremendous synthesis potential of carbohydrate active enzymes and secondary metabolites.</title>
        <authorList>
            <person name="Sorensen T."/>
        </authorList>
    </citation>
    <scope>NUCLEOTIDE SEQUENCE [LARGE SCALE GENOMIC DNA]</scope>
    <source>
        <strain evidence="2 3">CBS 20057</strain>
    </source>
</reference>
<keyword evidence="3" id="KW-1185">Reference proteome</keyword>
<proteinExistence type="predicted"/>
<feature type="region of interest" description="Disordered" evidence="1">
    <location>
        <begin position="373"/>
        <end position="406"/>
    </location>
</feature>
<dbReference type="Proteomes" id="UP001396898">
    <property type="component" value="Unassembled WGS sequence"/>
</dbReference>
<feature type="region of interest" description="Disordered" evidence="1">
    <location>
        <begin position="216"/>
        <end position="240"/>
    </location>
</feature>
<name>A0ABR1R2D5_9PEZI</name>
<protein>
    <recommendedName>
        <fullName evidence="4">WW domain-containing protein</fullName>
    </recommendedName>
</protein>
<accession>A0ABR1R2D5</accession>
<evidence type="ECO:0008006" key="4">
    <source>
        <dbReference type="Google" id="ProtNLM"/>
    </source>
</evidence>
<feature type="compositionally biased region" description="Polar residues" evidence="1">
    <location>
        <begin position="297"/>
        <end position="312"/>
    </location>
</feature>
<feature type="compositionally biased region" description="Polar residues" evidence="1">
    <location>
        <begin position="278"/>
        <end position="288"/>
    </location>
</feature>
<gene>
    <name evidence="2" type="ORF">PG991_016100</name>
</gene>
<evidence type="ECO:0000313" key="2">
    <source>
        <dbReference type="EMBL" id="KAK7994512.1"/>
    </source>
</evidence>
<evidence type="ECO:0000313" key="3">
    <source>
        <dbReference type="Proteomes" id="UP001396898"/>
    </source>
</evidence>
<organism evidence="2 3">
    <name type="scientific">Apiospora marii</name>
    <dbReference type="NCBI Taxonomy" id="335849"/>
    <lineage>
        <taxon>Eukaryota</taxon>
        <taxon>Fungi</taxon>
        <taxon>Dikarya</taxon>
        <taxon>Ascomycota</taxon>
        <taxon>Pezizomycotina</taxon>
        <taxon>Sordariomycetes</taxon>
        <taxon>Xylariomycetidae</taxon>
        <taxon>Amphisphaeriales</taxon>
        <taxon>Apiosporaceae</taxon>
        <taxon>Apiospora</taxon>
    </lineage>
</organism>